<dbReference type="AlphaFoldDB" id="A0A9D4MJV3"/>
<accession>A0A9D4MJV3</accession>
<dbReference type="Proteomes" id="UP000828390">
    <property type="component" value="Unassembled WGS sequence"/>
</dbReference>
<dbReference type="PROSITE" id="PS51934">
    <property type="entry name" value="LRAT"/>
    <property type="match status" value="1"/>
</dbReference>
<evidence type="ECO:0000259" key="2">
    <source>
        <dbReference type="PROSITE" id="PS51934"/>
    </source>
</evidence>
<gene>
    <name evidence="3" type="ORF">DPMN_001202</name>
</gene>
<keyword evidence="1" id="KW-0472">Membrane</keyword>
<dbReference type="Pfam" id="PF04970">
    <property type="entry name" value="LRAT"/>
    <property type="match status" value="2"/>
</dbReference>
<keyword evidence="4" id="KW-1185">Reference proteome</keyword>
<reference evidence="3" key="1">
    <citation type="journal article" date="2019" name="bioRxiv">
        <title>The Genome of the Zebra Mussel, Dreissena polymorpha: A Resource for Invasive Species Research.</title>
        <authorList>
            <person name="McCartney M.A."/>
            <person name="Auch B."/>
            <person name="Kono T."/>
            <person name="Mallez S."/>
            <person name="Zhang Y."/>
            <person name="Obille A."/>
            <person name="Becker A."/>
            <person name="Abrahante J.E."/>
            <person name="Garbe J."/>
            <person name="Badalamenti J.P."/>
            <person name="Herman A."/>
            <person name="Mangelson H."/>
            <person name="Liachko I."/>
            <person name="Sullivan S."/>
            <person name="Sone E.D."/>
            <person name="Koren S."/>
            <person name="Silverstein K.A.T."/>
            <person name="Beckman K.B."/>
            <person name="Gohl D.M."/>
        </authorList>
    </citation>
    <scope>NUCLEOTIDE SEQUENCE</scope>
    <source>
        <strain evidence="3">Duluth1</strain>
        <tissue evidence="3">Whole animal</tissue>
    </source>
</reference>
<sequence>MECQCGNSTLKQYLDTDDDTIIGFNCPHCEQEWLTNGYYSACGEPKAKLVFNRQEYFQQENVLEKEQEVFQVRGSRTEFGQNDWRTLQPGDHITWHRPYIIWHHAIVLSVDEGKKQVLVIHWTTAKDDQTKYEVVEEWLIVEEQSGTLYRIDYPKEVTDKNSAKLVLSRARSKLGETKYNLMANNCESLASFCKTGVSESCQVRWLWGKLKETANIVNAKIYTSVPKVIATLTVQETLESAVGLTLAEGVEKVSKASNYVGAGIVVVIEGAHMVWDLSKMYERRQDGKLTRKDFIESSTQRFMEALCAAGLAIVGSLGGEALGGTIGGVIGSAMPVIGTAVGAAVGVFIGSIIGGALGAISGRAFGSLLGPFVGKAITSLIKRDDKAVRVISDIFPGDQIIFCPWFLHPRCHAIVVKINKDENTVKVIRSSYAKGVVEEWRDFCEPIYKVMYNESDTYDPEVSISRARSKLGQNEYSLLTNNCKHFACWCKEKDS</sequence>
<proteinExistence type="predicted"/>
<organism evidence="3 4">
    <name type="scientific">Dreissena polymorpha</name>
    <name type="common">Zebra mussel</name>
    <name type="synonym">Mytilus polymorpha</name>
    <dbReference type="NCBI Taxonomy" id="45954"/>
    <lineage>
        <taxon>Eukaryota</taxon>
        <taxon>Metazoa</taxon>
        <taxon>Spiralia</taxon>
        <taxon>Lophotrochozoa</taxon>
        <taxon>Mollusca</taxon>
        <taxon>Bivalvia</taxon>
        <taxon>Autobranchia</taxon>
        <taxon>Heteroconchia</taxon>
        <taxon>Euheterodonta</taxon>
        <taxon>Imparidentia</taxon>
        <taxon>Neoheterodontei</taxon>
        <taxon>Myida</taxon>
        <taxon>Dreissenoidea</taxon>
        <taxon>Dreissenidae</taxon>
        <taxon>Dreissena</taxon>
    </lineage>
</organism>
<feature type="transmembrane region" description="Helical" evidence="1">
    <location>
        <begin position="302"/>
        <end position="330"/>
    </location>
</feature>
<dbReference type="PANTHER" id="PTHR46137">
    <property type="entry name" value="OS05G0310600 PROTEIN"/>
    <property type="match status" value="1"/>
</dbReference>
<feature type="domain" description="LRAT" evidence="2">
    <location>
        <begin position="93"/>
        <end position="202"/>
    </location>
</feature>
<keyword evidence="1" id="KW-0812">Transmembrane</keyword>
<reference evidence="3" key="2">
    <citation type="submission" date="2020-11" db="EMBL/GenBank/DDBJ databases">
        <authorList>
            <person name="McCartney M.A."/>
            <person name="Auch B."/>
            <person name="Kono T."/>
            <person name="Mallez S."/>
            <person name="Becker A."/>
            <person name="Gohl D.M."/>
            <person name="Silverstein K.A.T."/>
            <person name="Koren S."/>
            <person name="Bechman K.B."/>
            <person name="Herman A."/>
            <person name="Abrahante J.E."/>
            <person name="Garbe J."/>
        </authorList>
    </citation>
    <scope>NUCLEOTIDE SEQUENCE</scope>
    <source>
        <strain evidence="3">Duluth1</strain>
        <tissue evidence="3">Whole animal</tissue>
    </source>
</reference>
<comment type="caution">
    <text evidence="3">The sequence shown here is derived from an EMBL/GenBank/DDBJ whole genome shotgun (WGS) entry which is preliminary data.</text>
</comment>
<evidence type="ECO:0000256" key="1">
    <source>
        <dbReference type="SAM" id="Phobius"/>
    </source>
</evidence>
<dbReference type="Gene3D" id="3.90.1720.10">
    <property type="entry name" value="endopeptidase domain like (from Nostoc punctiforme)"/>
    <property type="match status" value="2"/>
</dbReference>
<protein>
    <recommendedName>
        <fullName evidence="2">LRAT domain-containing protein</fullName>
    </recommendedName>
</protein>
<feature type="transmembrane region" description="Helical" evidence="1">
    <location>
        <begin position="336"/>
        <end position="360"/>
    </location>
</feature>
<dbReference type="PANTHER" id="PTHR46137:SF3">
    <property type="entry name" value="OS05G0310600 PROTEIN"/>
    <property type="match status" value="1"/>
</dbReference>
<evidence type="ECO:0000313" key="3">
    <source>
        <dbReference type="EMBL" id="KAH3877339.1"/>
    </source>
</evidence>
<keyword evidence="1" id="KW-1133">Transmembrane helix</keyword>
<name>A0A9D4MJV3_DREPO</name>
<evidence type="ECO:0000313" key="4">
    <source>
        <dbReference type="Proteomes" id="UP000828390"/>
    </source>
</evidence>
<dbReference type="EMBL" id="JAIWYP010000001">
    <property type="protein sequence ID" value="KAH3877339.1"/>
    <property type="molecule type" value="Genomic_DNA"/>
</dbReference>
<dbReference type="InterPro" id="IPR007053">
    <property type="entry name" value="LRAT_dom"/>
</dbReference>